<keyword evidence="2" id="KW-1185">Reference proteome</keyword>
<organism evidence="1 2">
    <name type="scientific">Gigaspora margarita</name>
    <dbReference type="NCBI Taxonomy" id="4874"/>
    <lineage>
        <taxon>Eukaryota</taxon>
        <taxon>Fungi</taxon>
        <taxon>Fungi incertae sedis</taxon>
        <taxon>Mucoromycota</taxon>
        <taxon>Glomeromycotina</taxon>
        <taxon>Glomeromycetes</taxon>
        <taxon>Diversisporales</taxon>
        <taxon>Gigasporaceae</taxon>
        <taxon>Gigaspora</taxon>
    </lineage>
</organism>
<dbReference type="EMBL" id="CAJVQB010011151">
    <property type="protein sequence ID" value="CAG8745575.1"/>
    <property type="molecule type" value="Genomic_DNA"/>
</dbReference>
<evidence type="ECO:0000313" key="1">
    <source>
        <dbReference type="EMBL" id="CAG8745575.1"/>
    </source>
</evidence>
<protein>
    <submittedName>
        <fullName evidence="1">41791_t:CDS:1</fullName>
    </submittedName>
</protein>
<proteinExistence type="predicted"/>
<name>A0ABN7V8Y0_GIGMA</name>
<evidence type="ECO:0000313" key="2">
    <source>
        <dbReference type="Proteomes" id="UP000789901"/>
    </source>
</evidence>
<comment type="caution">
    <text evidence="1">The sequence shown here is derived from an EMBL/GenBank/DDBJ whole genome shotgun (WGS) entry which is preliminary data.</text>
</comment>
<sequence length="85" mass="10461">MQKIIKECQDPQIELNYDLMIFDLSIKLIEGFIVELKIINTKWFTEKDLKKIFEKFKKKYEHESKEITYKKSKENLKQRDLQRGY</sequence>
<dbReference type="Proteomes" id="UP000789901">
    <property type="component" value="Unassembled WGS sequence"/>
</dbReference>
<reference evidence="1 2" key="1">
    <citation type="submission" date="2021-06" db="EMBL/GenBank/DDBJ databases">
        <authorList>
            <person name="Kallberg Y."/>
            <person name="Tangrot J."/>
            <person name="Rosling A."/>
        </authorList>
    </citation>
    <scope>NUCLEOTIDE SEQUENCE [LARGE SCALE GENOMIC DNA]</scope>
    <source>
        <strain evidence="1 2">120-4 pot B 10/14</strain>
    </source>
</reference>
<accession>A0ABN7V8Y0</accession>
<gene>
    <name evidence="1" type="ORF">GMARGA_LOCUS15834</name>
</gene>